<reference evidence="3 4" key="1">
    <citation type="submission" date="2019-03" db="EMBL/GenBank/DDBJ databases">
        <title>Draft genome sequences of novel Actinobacteria.</title>
        <authorList>
            <person name="Sahin N."/>
            <person name="Ay H."/>
            <person name="Saygin H."/>
        </authorList>
    </citation>
    <scope>NUCLEOTIDE SEQUENCE [LARGE SCALE GENOMIC DNA]</scope>
    <source>
        <strain evidence="3 4">5K138</strain>
    </source>
</reference>
<dbReference type="PANTHER" id="PTHR30383:SF5">
    <property type="entry name" value="SGNH HYDROLASE-TYPE ESTERASE DOMAIN-CONTAINING PROTEIN"/>
    <property type="match status" value="1"/>
</dbReference>
<keyword evidence="4" id="KW-1185">Reference proteome</keyword>
<evidence type="ECO:0000313" key="4">
    <source>
        <dbReference type="Proteomes" id="UP000294739"/>
    </source>
</evidence>
<evidence type="ECO:0000256" key="1">
    <source>
        <dbReference type="SAM" id="Phobius"/>
    </source>
</evidence>
<protein>
    <submittedName>
        <fullName evidence="3">SGNH/GDSL hydrolase family protein</fullName>
    </submittedName>
</protein>
<dbReference type="OrthoDB" id="9804395at2"/>
<evidence type="ECO:0000259" key="2">
    <source>
        <dbReference type="Pfam" id="PF13472"/>
    </source>
</evidence>
<keyword evidence="3" id="KW-0378">Hydrolase</keyword>
<dbReference type="InterPro" id="IPR036514">
    <property type="entry name" value="SGNH_hydro_sf"/>
</dbReference>
<accession>A0A4V2Z2K6</accession>
<dbReference type="GO" id="GO:0004622">
    <property type="term" value="F:phosphatidylcholine lysophospholipase activity"/>
    <property type="evidence" value="ECO:0007669"/>
    <property type="project" value="TreeGrafter"/>
</dbReference>
<keyword evidence="1" id="KW-1133">Transmembrane helix</keyword>
<dbReference type="InParanoid" id="A0A4V2Z2K6"/>
<dbReference type="CDD" id="cd01836">
    <property type="entry name" value="FeeA_FeeB_like"/>
    <property type="match status" value="1"/>
</dbReference>
<dbReference type="Pfam" id="PF13472">
    <property type="entry name" value="Lipase_GDSL_2"/>
    <property type="match status" value="1"/>
</dbReference>
<dbReference type="InterPro" id="IPR013830">
    <property type="entry name" value="SGNH_hydro"/>
</dbReference>
<keyword evidence="1" id="KW-0472">Membrane</keyword>
<feature type="domain" description="SGNH hydrolase-type esterase" evidence="2">
    <location>
        <begin position="70"/>
        <end position="246"/>
    </location>
</feature>
<proteinExistence type="predicted"/>
<keyword evidence="1" id="KW-0812">Transmembrane</keyword>
<dbReference type="InterPro" id="IPR051532">
    <property type="entry name" value="Ester_Hydrolysis_Enzymes"/>
</dbReference>
<comment type="caution">
    <text evidence="3">The sequence shown here is derived from an EMBL/GenBank/DDBJ whole genome shotgun (WGS) entry which is preliminary data.</text>
</comment>
<feature type="transmembrane region" description="Helical" evidence="1">
    <location>
        <begin position="12"/>
        <end position="32"/>
    </location>
</feature>
<dbReference type="RefSeq" id="WP_131896117.1">
    <property type="nucleotide sequence ID" value="NZ_SMKZ01000020.1"/>
</dbReference>
<organism evidence="3 4">
    <name type="scientific">Jiangella asiatica</name>
    <dbReference type="NCBI Taxonomy" id="2530372"/>
    <lineage>
        <taxon>Bacteria</taxon>
        <taxon>Bacillati</taxon>
        <taxon>Actinomycetota</taxon>
        <taxon>Actinomycetes</taxon>
        <taxon>Jiangellales</taxon>
        <taxon>Jiangellaceae</taxon>
        <taxon>Jiangella</taxon>
    </lineage>
</organism>
<gene>
    <name evidence="3" type="ORF">E1269_15620</name>
</gene>
<dbReference type="PANTHER" id="PTHR30383">
    <property type="entry name" value="THIOESTERASE 1/PROTEASE 1/LYSOPHOSPHOLIPASE L1"/>
    <property type="match status" value="1"/>
</dbReference>
<dbReference type="Gene3D" id="3.40.50.1110">
    <property type="entry name" value="SGNH hydrolase"/>
    <property type="match status" value="1"/>
</dbReference>
<dbReference type="AlphaFoldDB" id="A0A4V2Z2K6"/>
<evidence type="ECO:0000313" key="3">
    <source>
        <dbReference type="EMBL" id="TDE09158.1"/>
    </source>
</evidence>
<dbReference type="Proteomes" id="UP000294739">
    <property type="component" value="Unassembled WGS sequence"/>
</dbReference>
<sequence>MLSARTARRIATAAAYGGGGLSLLGASVYGLLRLQATVARRTITGRPLGGPPDPDGIYGTGDGPPLSFVVIGDSAAAGYGVETPEETPGALLAAGLAEVAHRPVALTTVAQVGAQSTDLTDQLDKAIVASPDVALVIVGGNDITHKVRLTDSVRLLDEAVRRLRDAGCEVVVGTCPDLGTIRPIRPPLRWLARRASRQLAAAQTVAVVEAGGRTVSLGSILGPEFEAAPGELFSEDQFHPSSAGYAHAAAAALPSMVGALGLWAADEDRPELVRGDSVLPISIAAVAAADHAGTEVAAATVGGDASGPRGRWVLLRNRRRRPLPDAVEAHRA</sequence>
<name>A0A4V2Z2K6_9ACTN</name>
<dbReference type="EMBL" id="SMKZ01000020">
    <property type="protein sequence ID" value="TDE09158.1"/>
    <property type="molecule type" value="Genomic_DNA"/>
</dbReference>
<dbReference type="SUPFAM" id="SSF52266">
    <property type="entry name" value="SGNH hydrolase"/>
    <property type="match status" value="1"/>
</dbReference>